<keyword evidence="4" id="KW-1185">Reference proteome</keyword>
<dbReference type="Proteomes" id="UP000235388">
    <property type="component" value="Unassembled WGS sequence"/>
</dbReference>
<dbReference type="AlphaFoldDB" id="A0A2N5UG69"/>
<feature type="signal peptide" evidence="2">
    <location>
        <begin position="1"/>
        <end position="19"/>
    </location>
</feature>
<evidence type="ECO:0000256" key="1">
    <source>
        <dbReference type="SAM" id="MobiDB-lite"/>
    </source>
</evidence>
<organism evidence="3 4">
    <name type="scientific">Puccinia coronata f. sp. avenae</name>
    <dbReference type="NCBI Taxonomy" id="200324"/>
    <lineage>
        <taxon>Eukaryota</taxon>
        <taxon>Fungi</taxon>
        <taxon>Dikarya</taxon>
        <taxon>Basidiomycota</taxon>
        <taxon>Pucciniomycotina</taxon>
        <taxon>Pucciniomycetes</taxon>
        <taxon>Pucciniales</taxon>
        <taxon>Pucciniaceae</taxon>
        <taxon>Puccinia</taxon>
    </lineage>
</organism>
<accession>A0A2N5UG69</accession>
<reference evidence="3 4" key="1">
    <citation type="submission" date="2017-11" db="EMBL/GenBank/DDBJ databases">
        <title>De novo assembly and phasing of dikaryotic genomes from two isolates of Puccinia coronata f. sp. avenae, the causal agent of oat crown rust.</title>
        <authorList>
            <person name="Miller M.E."/>
            <person name="Zhang Y."/>
            <person name="Omidvar V."/>
            <person name="Sperschneider J."/>
            <person name="Schwessinger B."/>
            <person name="Raley C."/>
            <person name="Palmer J.M."/>
            <person name="Garnica D."/>
            <person name="Upadhyaya N."/>
            <person name="Rathjen J."/>
            <person name="Taylor J.M."/>
            <person name="Park R.F."/>
            <person name="Dodds P.N."/>
            <person name="Hirsch C.D."/>
            <person name="Kianian S.F."/>
            <person name="Figueroa M."/>
        </authorList>
    </citation>
    <scope>NUCLEOTIDE SEQUENCE [LARGE SCALE GENOMIC DNA]</scope>
    <source>
        <strain evidence="3">12NC29</strain>
    </source>
</reference>
<feature type="chain" id="PRO_5014859638" evidence="2">
    <location>
        <begin position="20"/>
        <end position="159"/>
    </location>
</feature>
<evidence type="ECO:0000313" key="3">
    <source>
        <dbReference type="EMBL" id="PLW36696.1"/>
    </source>
</evidence>
<gene>
    <name evidence="3" type="ORF">PCANC_20345</name>
</gene>
<feature type="compositionally biased region" description="Acidic residues" evidence="1">
    <location>
        <begin position="54"/>
        <end position="64"/>
    </location>
</feature>
<protein>
    <submittedName>
        <fullName evidence="3">Uncharacterized protein</fullName>
    </submittedName>
</protein>
<comment type="caution">
    <text evidence="3">The sequence shown here is derived from an EMBL/GenBank/DDBJ whole genome shotgun (WGS) entry which is preliminary data.</text>
</comment>
<evidence type="ECO:0000313" key="4">
    <source>
        <dbReference type="Proteomes" id="UP000235388"/>
    </source>
</evidence>
<sequence length="159" mass="18374">MSTSFILLSSFWFLNWKSTLLPPSVTRKPIRLTLHISPRAPSIEYLASRHPDDADSDDSTDDEPSASKRPPLFSPTPSPQVLSPDYLALTPSEIDWLLHDVRPFRYQFVYTPNHIRGTADNIFRKLSAFLSFYAPALEQEAAARIYLYRTFQSHFNWRL</sequence>
<name>A0A2N5UG69_9BASI</name>
<proteinExistence type="predicted"/>
<feature type="region of interest" description="Disordered" evidence="1">
    <location>
        <begin position="48"/>
        <end position="79"/>
    </location>
</feature>
<keyword evidence="2" id="KW-0732">Signal</keyword>
<evidence type="ECO:0000256" key="2">
    <source>
        <dbReference type="SAM" id="SignalP"/>
    </source>
</evidence>
<dbReference type="EMBL" id="PGCJ01000235">
    <property type="protein sequence ID" value="PLW36696.1"/>
    <property type="molecule type" value="Genomic_DNA"/>
</dbReference>